<keyword evidence="1" id="KW-0677">Repeat</keyword>
<evidence type="ECO:0000256" key="2">
    <source>
        <dbReference type="ARBA" id="ARBA00023043"/>
    </source>
</evidence>
<keyword evidence="6" id="KW-1185">Reference proteome</keyword>
<feature type="domain" description="Novel STAND NTPase 3" evidence="4">
    <location>
        <begin position="4"/>
        <end position="156"/>
    </location>
</feature>
<feature type="repeat" description="ANK" evidence="3">
    <location>
        <begin position="257"/>
        <end position="289"/>
    </location>
</feature>
<dbReference type="SUPFAM" id="SSF48403">
    <property type="entry name" value="Ankyrin repeat"/>
    <property type="match status" value="1"/>
</dbReference>
<dbReference type="PANTHER" id="PTHR24173:SF74">
    <property type="entry name" value="ANKYRIN REPEAT DOMAIN-CONTAINING PROTEIN 16"/>
    <property type="match status" value="1"/>
</dbReference>
<dbReference type="SUPFAM" id="SSF52540">
    <property type="entry name" value="P-loop containing nucleoside triphosphate hydrolases"/>
    <property type="match status" value="1"/>
</dbReference>
<dbReference type="InterPro" id="IPR036770">
    <property type="entry name" value="Ankyrin_rpt-contain_sf"/>
</dbReference>
<evidence type="ECO:0000313" key="6">
    <source>
        <dbReference type="Proteomes" id="UP000507470"/>
    </source>
</evidence>
<dbReference type="InterPro" id="IPR002110">
    <property type="entry name" value="Ankyrin_rpt"/>
</dbReference>
<dbReference type="PROSITE" id="PS50297">
    <property type="entry name" value="ANK_REP_REGION"/>
    <property type="match status" value="2"/>
</dbReference>
<dbReference type="InterPro" id="IPR049050">
    <property type="entry name" value="nSTAND3"/>
</dbReference>
<evidence type="ECO:0000256" key="1">
    <source>
        <dbReference type="ARBA" id="ARBA00022737"/>
    </source>
</evidence>
<dbReference type="Pfam" id="PF12796">
    <property type="entry name" value="Ank_2"/>
    <property type="match status" value="2"/>
</dbReference>
<accession>A0A6J8B0B0</accession>
<sequence length="414" mass="46624">MDAKRIEDKLKESNCVLVVGRSGNGKSTIIRHIALKLLNEEGFDVIPIVLDPTTILQYHNPDRNQLFVIDDFCGKLVINAQTVEMWSLKINDILKRVDKNPQNGHGVVKVLFATQTCVFKDKVFERLGCLSKYTFQLSEMPLEAQEKIKMLKKYLAKDGKMPEDFTKNLKRYDDIFPLICKLSEGKTVEYTIQLFLNHYEVIKQDLLSLMQTNKTRILKNKADPSLCDANETSPLHAACKVEVLLKNKAEVFQLDWHNQSPIFIAASLGNDKLVRLLVNYKSDVSQSNEEGNLPLFIACEKGHRNIVDFFLNECQLSVSEIVEQADKRQRTPILVACRGGFTEIVKRLVSKGAAVNKVNIWNATPLFAASREGHLDVGRCLIKENADLNFADSNGQTPLLVACDEGNDAIVKTS</sequence>
<dbReference type="CDD" id="cd00267">
    <property type="entry name" value="ABC_ATPase"/>
    <property type="match status" value="1"/>
</dbReference>
<dbReference type="EMBL" id="CACVKT020002187">
    <property type="protein sequence ID" value="CAC5376413.1"/>
    <property type="molecule type" value="Genomic_DNA"/>
</dbReference>
<evidence type="ECO:0000313" key="5">
    <source>
        <dbReference type="EMBL" id="CAC5376413.1"/>
    </source>
</evidence>
<gene>
    <name evidence="5" type="ORF">MCOR_13064</name>
</gene>
<proteinExistence type="predicted"/>
<organism evidence="5 6">
    <name type="scientific">Mytilus coruscus</name>
    <name type="common">Sea mussel</name>
    <dbReference type="NCBI Taxonomy" id="42192"/>
    <lineage>
        <taxon>Eukaryota</taxon>
        <taxon>Metazoa</taxon>
        <taxon>Spiralia</taxon>
        <taxon>Lophotrochozoa</taxon>
        <taxon>Mollusca</taxon>
        <taxon>Bivalvia</taxon>
        <taxon>Autobranchia</taxon>
        <taxon>Pteriomorphia</taxon>
        <taxon>Mytilida</taxon>
        <taxon>Mytiloidea</taxon>
        <taxon>Mytilidae</taxon>
        <taxon>Mytilinae</taxon>
        <taxon>Mytilus</taxon>
    </lineage>
</organism>
<name>A0A6J8B0B0_MYTCO</name>
<reference evidence="5 6" key="1">
    <citation type="submission" date="2020-06" db="EMBL/GenBank/DDBJ databases">
        <authorList>
            <person name="Li R."/>
            <person name="Bekaert M."/>
        </authorList>
    </citation>
    <scope>NUCLEOTIDE SEQUENCE [LARGE SCALE GENOMIC DNA]</scope>
    <source>
        <strain evidence="6">wild</strain>
    </source>
</reference>
<dbReference type="OrthoDB" id="10603147at2759"/>
<dbReference type="PROSITE" id="PS50088">
    <property type="entry name" value="ANK_REPEAT"/>
    <property type="match status" value="3"/>
</dbReference>
<dbReference type="Pfam" id="PF20720">
    <property type="entry name" value="nSTAND3"/>
    <property type="match status" value="1"/>
</dbReference>
<dbReference type="AlphaFoldDB" id="A0A6J8B0B0"/>
<dbReference type="PANTHER" id="PTHR24173">
    <property type="entry name" value="ANKYRIN REPEAT CONTAINING"/>
    <property type="match status" value="1"/>
</dbReference>
<evidence type="ECO:0000259" key="4">
    <source>
        <dbReference type="Pfam" id="PF20720"/>
    </source>
</evidence>
<dbReference type="InterPro" id="IPR027417">
    <property type="entry name" value="P-loop_NTPase"/>
</dbReference>
<dbReference type="Gene3D" id="1.25.40.20">
    <property type="entry name" value="Ankyrin repeat-containing domain"/>
    <property type="match status" value="2"/>
</dbReference>
<dbReference type="SMART" id="SM00248">
    <property type="entry name" value="ANK"/>
    <property type="match status" value="5"/>
</dbReference>
<evidence type="ECO:0000256" key="3">
    <source>
        <dbReference type="PROSITE-ProRule" id="PRU00023"/>
    </source>
</evidence>
<dbReference type="Proteomes" id="UP000507470">
    <property type="component" value="Unassembled WGS sequence"/>
</dbReference>
<keyword evidence="2 3" id="KW-0040">ANK repeat</keyword>
<feature type="repeat" description="ANK" evidence="3">
    <location>
        <begin position="361"/>
        <end position="393"/>
    </location>
</feature>
<protein>
    <recommendedName>
        <fullName evidence="4">Novel STAND NTPase 3 domain-containing protein</fullName>
    </recommendedName>
</protein>
<feature type="repeat" description="ANK" evidence="3">
    <location>
        <begin position="328"/>
        <end position="360"/>
    </location>
</feature>